<keyword evidence="3" id="KW-1185">Reference proteome</keyword>
<evidence type="ECO:0000313" key="3">
    <source>
        <dbReference type="Proteomes" id="UP001460202"/>
    </source>
</evidence>
<feature type="transmembrane region" description="Helical" evidence="1">
    <location>
        <begin position="26"/>
        <end position="47"/>
    </location>
</feature>
<reference evidence="2 3" key="1">
    <citation type="submission" date="2024-03" db="EMBL/GenBank/DDBJ databases">
        <title>Human intestinal bacterial collection.</title>
        <authorList>
            <person name="Pauvert C."/>
            <person name="Hitch T.C.A."/>
            <person name="Clavel T."/>
        </authorList>
    </citation>
    <scope>NUCLEOTIDE SEQUENCE [LARGE SCALE GENOMIC DNA]</scope>
    <source>
        <strain evidence="2 3">CLA-KB-H122</strain>
    </source>
</reference>
<proteinExistence type="predicted"/>
<accession>A0ABV1GXZ7</accession>
<sequence>MAEFGDSRILVYMPLAERGWTMKSRAICMGIIILVAIVVFCVTPYSYWNADKMLSGALYCNLAVVMISILILYLFNRNDVKAVAKTIFISLSTYLQILVGFFLYQYGLIYCLLLLVMQILLGLAIMKSALNYKSIVVISSNLLASTIWAHRIYGFMYYSNISSDLETIGVSSLITAIGAVMASVISIFCISSYKQSDETDR</sequence>
<feature type="transmembrane region" description="Helical" evidence="1">
    <location>
        <begin position="82"/>
        <end position="101"/>
    </location>
</feature>
<keyword evidence="1" id="KW-1133">Transmembrane helix</keyword>
<name>A0ABV1GXZ7_9BACT</name>
<protein>
    <submittedName>
        <fullName evidence="2">Uncharacterized protein</fullName>
    </submittedName>
</protein>
<feature type="transmembrane region" description="Helical" evidence="1">
    <location>
        <begin position="53"/>
        <end position="75"/>
    </location>
</feature>
<dbReference type="RefSeq" id="WP_278964523.1">
    <property type="nucleotide sequence ID" value="NZ_JBBMFL010000011.1"/>
</dbReference>
<dbReference type="Proteomes" id="UP001460202">
    <property type="component" value="Unassembled WGS sequence"/>
</dbReference>
<feature type="transmembrane region" description="Helical" evidence="1">
    <location>
        <begin position="173"/>
        <end position="193"/>
    </location>
</feature>
<evidence type="ECO:0000313" key="2">
    <source>
        <dbReference type="EMBL" id="MEQ2545286.1"/>
    </source>
</evidence>
<dbReference type="EMBL" id="JBBMFL010000011">
    <property type="protein sequence ID" value="MEQ2545286.1"/>
    <property type="molecule type" value="Genomic_DNA"/>
</dbReference>
<comment type="caution">
    <text evidence="2">The sequence shown here is derived from an EMBL/GenBank/DDBJ whole genome shotgun (WGS) entry which is preliminary data.</text>
</comment>
<keyword evidence="1" id="KW-0812">Transmembrane</keyword>
<feature type="transmembrane region" description="Helical" evidence="1">
    <location>
        <begin position="107"/>
        <end position="126"/>
    </location>
</feature>
<organism evidence="2 3">
    <name type="scientific">Alistipes intestinihominis</name>
    <dbReference type="NCBI Taxonomy" id="3133172"/>
    <lineage>
        <taxon>Bacteria</taxon>
        <taxon>Pseudomonadati</taxon>
        <taxon>Bacteroidota</taxon>
        <taxon>Bacteroidia</taxon>
        <taxon>Bacteroidales</taxon>
        <taxon>Rikenellaceae</taxon>
        <taxon>Alistipes</taxon>
    </lineage>
</organism>
<evidence type="ECO:0000256" key="1">
    <source>
        <dbReference type="SAM" id="Phobius"/>
    </source>
</evidence>
<keyword evidence="1" id="KW-0472">Membrane</keyword>
<gene>
    <name evidence="2" type="ORF">WMO46_10065</name>
</gene>
<feature type="transmembrane region" description="Helical" evidence="1">
    <location>
        <begin position="135"/>
        <end position="153"/>
    </location>
</feature>